<evidence type="ECO:0000313" key="3">
    <source>
        <dbReference type="EMBL" id="RKR74371.1"/>
    </source>
</evidence>
<evidence type="ECO:0000256" key="1">
    <source>
        <dbReference type="SAM" id="MobiDB-lite"/>
    </source>
</evidence>
<accession>A0A495IGB3</accession>
<dbReference type="Proteomes" id="UP000280008">
    <property type="component" value="Unassembled WGS sequence"/>
</dbReference>
<dbReference type="Pfam" id="PF23212">
    <property type="entry name" value="DUF7064"/>
    <property type="match status" value="1"/>
</dbReference>
<sequence length="325" mass="35313">MSGPDQPGAPTGDLPESDAPTGLTRVDPRHDLRHRPAPGGRMRDSLFWQTVLPDAGLALQVYLFVTGTGAAGYNIAVWGRDGVVALERDGGRVPEAMDFDDFEVSALRIRNDGALRTSTVTVRGSSLSLDLSFEALHDAFTFRDNPDGLPAWFADDRIEQTGRVTGTLTVGDRAQELGPLGHRDHSWGLRDWRAPQHWKWFVAYTADGARAVNGWIWQARGEWGFAGYVFRDGALVPVARIEQRTTYTDAMEQQRLVATLHDVVGGRTALELDAFGILPLPDERSGTMILEGAATGTIDGVAAVGQFETEWPADYFAHLAAGAAS</sequence>
<organism evidence="3 4">
    <name type="scientific">Frondihabitans australicus</name>
    <dbReference type="NCBI Taxonomy" id="386892"/>
    <lineage>
        <taxon>Bacteria</taxon>
        <taxon>Bacillati</taxon>
        <taxon>Actinomycetota</taxon>
        <taxon>Actinomycetes</taxon>
        <taxon>Micrococcales</taxon>
        <taxon>Microbacteriaceae</taxon>
        <taxon>Frondihabitans</taxon>
    </lineage>
</organism>
<keyword evidence="4" id="KW-1185">Reference proteome</keyword>
<comment type="caution">
    <text evidence="3">The sequence shown here is derived from an EMBL/GenBank/DDBJ whole genome shotgun (WGS) entry which is preliminary data.</text>
</comment>
<evidence type="ECO:0000313" key="4">
    <source>
        <dbReference type="Proteomes" id="UP000280008"/>
    </source>
</evidence>
<feature type="region of interest" description="Disordered" evidence="1">
    <location>
        <begin position="1"/>
        <end position="39"/>
    </location>
</feature>
<proteinExistence type="predicted"/>
<protein>
    <recommendedName>
        <fullName evidence="2">DUF7064 domain-containing protein</fullName>
    </recommendedName>
</protein>
<reference evidence="3 4" key="1">
    <citation type="submission" date="2018-10" db="EMBL/GenBank/DDBJ databases">
        <title>Sequencing the genomes of 1000 actinobacteria strains.</title>
        <authorList>
            <person name="Klenk H.-P."/>
        </authorList>
    </citation>
    <scope>NUCLEOTIDE SEQUENCE [LARGE SCALE GENOMIC DNA]</scope>
    <source>
        <strain evidence="3 4">DSM 17894</strain>
    </source>
</reference>
<dbReference type="RefSeq" id="WP_121369124.1">
    <property type="nucleotide sequence ID" value="NZ_RBKS01000001.1"/>
</dbReference>
<gene>
    <name evidence="3" type="ORF">C8E83_1482</name>
</gene>
<dbReference type="EMBL" id="RBKS01000001">
    <property type="protein sequence ID" value="RKR74371.1"/>
    <property type="molecule type" value="Genomic_DNA"/>
</dbReference>
<dbReference type="SUPFAM" id="SSF159245">
    <property type="entry name" value="AttH-like"/>
    <property type="match status" value="1"/>
</dbReference>
<dbReference type="AlphaFoldDB" id="A0A495IGB3"/>
<name>A0A495IGB3_9MICO</name>
<dbReference type="InterPro" id="IPR055492">
    <property type="entry name" value="DUF7064"/>
</dbReference>
<evidence type="ECO:0000259" key="2">
    <source>
        <dbReference type="Pfam" id="PF23212"/>
    </source>
</evidence>
<feature type="domain" description="DUF7064" evidence="2">
    <location>
        <begin position="192"/>
        <end position="312"/>
    </location>
</feature>
<dbReference type="OrthoDB" id="115252at2"/>